<dbReference type="GeneID" id="113499342"/>
<dbReference type="SUPFAM" id="SSF50494">
    <property type="entry name" value="Trypsin-like serine proteases"/>
    <property type="match status" value="1"/>
</dbReference>
<dbReference type="Gene3D" id="2.40.10.10">
    <property type="entry name" value="Trypsin-like serine proteases"/>
    <property type="match status" value="1"/>
</dbReference>
<name>A0A7E5W4J6_TRINI</name>
<dbReference type="PANTHER" id="PTHR24260">
    <property type="match status" value="1"/>
</dbReference>
<evidence type="ECO:0000256" key="1">
    <source>
        <dbReference type="SAM" id="Phobius"/>
    </source>
</evidence>
<evidence type="ECO:0000313" key="3">
    <source>
        <dbReference type="Proteomes" id="UP000322000"/>
    </source>
</evidence>
<evidence type="ECO:0000259" key="2">
    <source>
        <dbReference type="PROSITE" id="PS50240"/>
    </source>
</evidence>
<proteinExistence type="predicted"/>
<feature type="domain" description="Peptidase S1" evidence="2">
    <location>
        <begin position="294"/>
        <end position="528"/>
    </location>
</feature>
<gene>
    <name evidence="4" type="primary">LOC113499342</name>
</gene>
<dbReference type="KEGG" id="tnl:113499342"/>
<dbReference type="PROSITE" id="PS50240">
    <property type="entry name" value="TRYPSIN_DOM"/>
    <property type="match status" value="1"/>
</dbReference>
<dbReference type="OrthoDB" id="7468414at2759"/>
<keyword evidence="1" id="KW-0472">Membrane</keyword>
<sequence>MKVSHSFTKLVIKMIILMMLFVLMFMISSFLYSAKYWPDVYNYINANITIKRIPTISELQLTVVDVDYTTEAEVYTTTDQDYMEMTTSEDFDIDEFMKDEFDLKAKTKRNIEIEQFKDYIELPPRGIFVDYVFLEEPIKQNDSKTSEEETDVFDEEESIYKTSVTLLVDDLDGTTLQEVSEDPAVTKKYYTVQDSINKEENREITEEPMTKEIELQVFEHTTTKEGYLVGDDQNCEEEEESVALTTEGMENELVEEEEKIMRDLVDFSKMSTRKSDVEMFTGKPEKFQMMSDPVCEGDPSCKDFSKTVFPWIVSIFITNNSNESQFSYYCDGALLSEKVIITDARCLIIANQTWLPQDVLVFLGKENLQSFGGNEKVHKIKEIMIHPNFTVDSEGIASNALALLITEDTVEFRTNIQSACFHQDWRGNGDEAATTAWGLNGTLLPIIFNKNKDDTCYDRSDEVFCATYGNGVALCPSYGGLYVIRKGYSWCLQGIYHGDPTDRGLCFSKNVLYTALSKHIKWIDDAIDNNKNDIL</sequence>
<dbReference type="InterPro" id="IPR001254">
    <property type="entry name" value="Trypsin_dom"/>
</dbReference>
<organism evidence="3 4">
    <name type="scientific">Trichoplusia ni</name>
    <name type="common">Cabbage looper</name>
    <dbReference type="NCBI Taxonomy" id="7111"/>
    <lineage>
        <taxon>Eukaryota</taxon>
        <taxon>Metazoa</taxon>
        <taxon>Ecdysozoa</taxon>
        <taxon>Arthropoda</taxon>
        <taxon>Hexapoda</taxon>
        <taxon>Insecta</taxon>
        <taxon>Pterygota</taxon>
        <taxon>Neoptera</taxon>
        <taxon>Endopterygota</taxon>
        <taxon>Lepidoptera</taxon>
        <taxon>Glossata</taxon>
        <taxon>Ditrysia</taxon>
        <taxon>Noctuoidea</taxon>
        <taxon>Noctuidae</taxon>
        <taxon>Plusiinae</taxon>
        <taxon>Trichoplusia</taxon>
    </lineage>
</organism>
<dbReference type="InParanoid" id="A0A7E5W4J6"/>
<dbReference type="AlphaFoldDB" id="A0A7E5W4J6"/>
<keyword evidence="3" id="KW-1185">Reference proteome</keyword>
<dbReference type="GO" id="GO:0006508">
    <property type="term" value="P:proteolysis"/>
    <property type="evidence" value="ECO:0007669"/>
    <property type="project" value="InterPro"/>
</dbReference>
<evidence type="ECO:0000313" key="4">
    <source>
        <dbReference type="RefSeq" id="XP_026735588.1"/>
    </source>
</evidence>
<dbReference type="InterPro" id="IPR043504">
    <property type="entry name" value="Peptidase_S1_PA_chymotrypsin"/>
</dbReference>
<keyword evidence="1" id="KW-1133">Transmembrane helix</keyword>
<dbReference type="RefSeq" id="XP_026735588.1">
    <property type="nucleotide sequence ID" value="XM_026879787.1"/>
</dbReference>
<feature type="transmembrane region" description="Helical" evidence="1">
    <location>
        <begin position="12"/>
        <end position="32"/>
    </location>
</feature>
<dbReference type="Proteomes" id="UP000322000">
    <property type="component" value="Chromosome 12"/>
</dbReference>
<dbReference type="InterPro" id="IPR051333">
    <property type="entry name" value="CLIP_Serine_Protease"/>
</dbReference>
<dbReference type="GO" id="GO:0004252">
    <property type="term" value="F:serine-type endopeptidase activity"/>
    <property type="evidence" value="ECO:0007669"/>
    <property type="project" value="InterPro"/>
</dbReference>
<protein>
    <submittedName>
        <fullName evidence="4">Uncharacterized protein LOC113499342</fullName>
    </submittedName>
</protein>
<dbReference type="PANTHER" id="PTHR24260:SF143">
    <property type="entry name" value="SERINE PROTEASE GD-LIKE PROTEIN"/>
    <property type="match status" value="1"/>
</dbReference>
<keyword evidence="1" id="KW-0812">Transmembrane</keyword>
<dbReference type="SMART" id="SM00020">
    <property type="entry name" value="Tryp_SPc"/>
    <property type="match status" value="1"/>
</dbReference>
<dbReference type="InterPro" id="IPR009003">
    <property type="entry name" value="Peptidase_S1_PA"/>
</dbReference>
<accession>A0A7E5W4J6</accession>
<dbReference type="Pfam" id="PF00089">
    <property type="entry name" value="Trypsin"/>
    <property type="match status" value="1"/>
</dbReference>
<reference evidence="4" key="1">
    <citation type="submission" date="2025-08" db="UniProtKB">
        <authorList>
            <consortium name="RefSeq"/>
        </authorList>
    </citation>
    <scope>IDENTIFICATION</scope>
</reference>